<reference evidence="1 2" key="1">
    <citation type="submission" date="2023-10" db="EMBL/GenBank/DDBJ databases">
        <title>Chromosome-scale genome assembly provides insights into flower coloration mechanisms of Canna indica.</title>
        <authorList>
            <person name="Li C."/>
        </authorList>
    </citation>
    <scope>NUCLEOTIDE SEQUENCE [LARGE SCALE GENOMIC DNA]</scope>
    <source>
        <tissue evidence="1">Flower</tissue>
    </source>
</reference>
<dbReference type="AlphaFoldDB" id="A0AAQ3KCG2"/>
<proteinExistence type="predicted"/>
<evidence type="ECO:0000313" key="2">
    <source>
        <dbReference type="Proteomes" id="UP001327560"/>
    </source>
</evidence>
<name>A0AAQ3KCG2_9LILI</name>
<protein>
    <submittedName>
        <fullName evidence="1">Uncharacterized protein</fullName>
    </submittedName>
</protein>
<evidence type="ECO:0000313" key="1">
    <source>
        <dbReference type="EMBL" id="WOL06228.1"/>
    </source>
</evidence>
<sequence>MVMHLDAEKEMMSQRVALLGKLFAVLEPNLISWHGKYMICRYVAVILHSIDKAGFLLKMTYGIVWFSLSPTMRYVSYIDVEIQQRAVEYITMSREGTALVYALAQMPKFSECQKGSIAPAGPGEQKDQCNGSYTPVAAGLLALATVDDQPNSVQRSPFLRRHAVVAAKVLAGCLASQAAYDVLFVNYRLTPKHHLPAAYEGD</sequence>
<keyword evidence="2" id="KW-1185">Reference proteome</keyword>
<dbReference type="EMBL" id="CP136893">
    <property type="protein sequence ID" value="WOL06228.1"/>
    <property type="molecule type" value="Genomic_DNA"/>
</dbReference>
<dbReference type="Proteomes" id="UP001327560">
    <property type="component" value="Chromosome 4"/>
</dbReference>
<organism evidence="1 2">
    <name type="scientific">Canna indica</name>
    <name type="common">Indian-shot</name>
    <dbReference type="NCBI Taxonomy" id="4628"/>
    <lineage>
        <taxon>Eukaryota</taxon>
        <taxon>Viridiplantae</taxon>
        <taxon>Streptophyta</taxon>
        <taxon>Embryophyta</taxon>
        <taxon>Tracheophyta</taxon>
        <taxon>Spermatophyta</taxon>
        <taxon>Magnoliopsida</taxon>
        <taxon>Liliopsida</taxon>
        <taxon>Zingiberales</taxon>
        <taxon>Cannaceae</taxon>
        <taxon>Canna</taxon>
    </lineage>
</organism>
<gene>
    <name evidence="1" type="ORF">Cni_G14960</name>
</gene>
<accession>A0AAQ3KCG2</accession>